<evidence type="ECO:0000313" key="2">
    <source>
        <dbReference type="EMBL" id="ODQ61445.1"/>
    </source>
</evidence>
<protein>
    <submittedName>
        <fullName evidence="2">Uncharacterized protein</fullName>
    </submittedName>
</protein>
<keyword evidence="3" id="KW-1185">Reference proteome</keyword>
<gene>
    <name evidence="2" type="ORF">WICANDRAFT_90969</name>
</gene>
<feature type="region of interest" description="Disordered" evidence="1">
    <location>
        <begin position="1"/>
        <end position="51"/>
    </location>
</feature>
<feature type="non-terminal residue" evidence="2">
    <location>
        <position position="178"/>
    </location>
</feature>
<dbReference type="GeneID" id="30203513"/>
<dbReference type="AlphaFoldDB" id="A0A1E3P7Q9"/>
<sequence length="178" mass="21198">MENVDRYEAENRVVSSNPSDEPEEMIVEIPEESNDGDFGETSDSEIVKSDSRDWHRQRQERMYDLIYKTYLNGKRFEVIKSRSKPELQLFVKGMFNDFYELMDRTHIPRRLELDQWNMLDFNQAQWDCAELCEAKHAETTRFMPSWGQMMERQELSDILEEVIEATTINSSKFMDTSL</sequence>
<feature type="compositionally biased region" description="Acidic residues" evidence="1">
    <location>
        <begin position="20"/>
        <end position="43"/>
    </location>
</feature>
<dbReference type="Proteomes" id="UP000094112">
    <property type="component" value="Unassembled WGS sequence"/>
</dbReference>
<evidence type="ECO:0000313" key="3">
    <source>
        <dbReference type="Proteomes" id="UP000094112"/>
    </source>
</evidence>
<organism evidence="2 3">
    <name type="scientific">Wickerhamomyces anomalus (strain ATCC 58044 / CBS 1984 / NCYC 433 / NRRL Y-366-8)</name>
    <name type="common">Yeast</name>
    <name type="synonym">Hansenula anomala</name>
    <dbReference type="NCBI Taxonomy" id="683960"/>
    <lineage>
        <taxon>Eukaryota</taxon>
        <taxon>Fungi</taxon>
        <taxon>Dikarya</taxon>
        <taxon>Ascomycota</taxon>
        <taxon>Saccharomycotina</taxon>
        <taxon>Saccharomycetes</taxon>
        <taxon>Phaffomycetales</taxon>
        <taxon>Wickerhamomycetaceae</taxon>
        <taxon>Wickerhamomyces</taxon>
    </lineage>
</organism>
<feature type="compositionally biased region" description="Basic and acidic residues" evidence="1">
    <location>
        <begin position="1"/>
        <end position="11"/>
    </location>
</feature>
<reference evidence="2 3" key="1">
    <citation type="journal article" date="2016" name="Proc. Natl. Acad. Sci. U.S.A.">
        <title>Comparative genomics of biotechnologically important yeasts.</title>
        <authorList>
            <person name="Riley R."/>
            <person name="Haridas S."/>
            <person name="Wolfe K.H."/>
            <person name="Lopes M.R."/>
            <person name="Hittinger C.T."/>
            <person name="Goeker M."/>
            <person name="Salamov A.A."/>
            <person name="Wisecaver J.H."/>
            <person name="Long T.M."/>
            <person name="Calvey C.H."/>
            <person name="Aerts A.L."/>
            <person name="Barry K.W."/>
            <person name="Choi C."/>
            <person name="Clum A."/>
            <person name="Coughlan A.Y."/>
            <person name="Deshpande S."/>
            <person name="Douglass A.P."/>
            <person name="Hanson S.J."/>
            <person name="Klenk H.-P."/>
            <person name="LaButti K.M."/>
            <person name="Lapidus A."/>
            <person name="Lindquist E.A."/>
            <person name="Lipzen A.M."/>
            <person name="Meier-Kolthoff J.P."/>
            <person name="Ohm R.A."/>
            <person name="Otillar R.P."/>
            <person name="Pangilinan J.L."/>
            <person name="Peng Y."/>
            <person name="Rokas A."/>
            <person name="Rosa C.A."/>
            <person name="Scheuner C."/>
            <person name="Sibirny A.A."/>
            <person name="Slot J.C."/>
            <person name="Stielow J.B."/>
            <person name="Sun H."/>
            <person name="Kurtzman C.P."/>
            <person name="Blackwell M."/>
            <person name="Grigoriev I.V."/>
            <person name="Jeffries T.W."/>
        </authorList>
    </citation>
    <scope>NUCLEOTIDE SEQUENCE [LARGE SCALE GENOMIC DNA]</scope>
    <source>
        <strain evidence="3">ATCC 58044 / CBS 1984 / NCYC 433 / NRRL Y-366-8</strain>
    </source>
</reference>
<evidence type="ECO:0000256" key="1">
    <source>
        <dbReference type="SAM" id="MobiDB-lite"/>
    </source>
</evidence>
<name>A0A1E3P7Q9_WICAA</name>
<accession>A0A1E3P7Q9</accession>
<dbReference type="EMBL" id="KV454209">
    <property type="protein sequence ID" value="ODQ61445.1"/>
    <property type="molecule type" value="Genomic_DNA"/>
</dbReference>
<proteinExistence type="predicted"/>
<dbReference type="RefSeq" id="XP_019040652.1">
    <property type="nucleotide sequence ID" value="XM_019186267.1"/>
</dbReference>